<keyword evidence="3" id="KW-0862">Zinc</keyword>
<keyword evidence="7" id="KW-1185">Reference proteome</keyword>
<dbReference type="SUPFAM" id="SSF141678">
    <property type="entry name" value="MAL13P1.257-like"/>
    <property type="match status" value="1"/>
</dbReference>
<gene>
    <name evidence="4" type="ORF">BXYJ_LOCUS11076</name>
</gene>
<dbReference type="PANTHER" id="PTHR12857">
    <property type="entry name" value="CXXC MOTIF CONTAINING ZINC BINDING PROTEIN"/>
    <property type="match status" value="1"/>
</dbReference>
<accession>A0A1I7S2T4</accession>
<evidence type="ECO:0000256" key="2">
    <source>
        <dbReference type="ARBA" id="ARBA00022723"/>
    </source>
</evidence>
<dbReference type="SMR" id="A0A1I7S2T4"/>
<dbReference type="Proteomes" id="UP000659654">
    <property type="component" value="Unassembled WGS sequence"/>
</dbReference>
<evidence type="ECO:0000313" key="6">
    <source>
        <dbReference type="Proteomes" id="UP000095284"/>
    </source>
</evidence>
<keyword evidence="2" id="KW-0479">Metal-binding</keyword>
<evidence type="ECO:0000313" key="4">
    <source>
        <dbReference type="EMBL" id="CAD5230615.1"/>
    </source>
</evidence>
<name>A0A1I7S2T4_BURXY</name>
<evidence type="ECO:0000313" key="5">
    <source>
        <dbReference type="EMBL" id="CAG9121628.1"/>
    </source>
</evidence>
<dbReference type="Proteomes" id="UP000582659">
    <property type="component" value="Unassembled WGS sequence"/>
</dbReference>
<dbReference type="Proteomes" id="UP000095284">
    <property type="component" value="Unplaced"/>
</dbReference>
<dbReference type="WBParaSite" id="BXY_0731400.1">
    <property type="protein sequence ID" value="BXY_0731400.1"/>
    <property type="gene ID" value="BXY_0731400"/>
</dbReference>
<dbReference type="GO" id="GO:0008270">
    <property type="term" value="F:zinc ion binding"/>
    <property type="evidence" value="ECO:0007669"/>
    <property type="project" value="TreeGrafter"/>
</dbReference>
<dbReference type="OrthoDB" id="10248838at2759"/>
<organism evidence="6 8">
    <name type="scientific">Bursaphelenchus xylophilus</name>
    <name type="common">Pinewood nematode worm</name>
    <name type="synonym">Aphelenchoides xylophilus</name>
    <dbReference type="NCBI Taxonomy" id="6326"/>
    <lineage>
        <taxon>Eukaryota</taxon>
        <taxon>Metazoa</taxon>
        <taxon>Ecdysozoa</taxon>
        <taxon>Nematoda</taxon>
        <taxon>Chromadorea</taxon>
        <taxon>Rhabditida</taxon>
        <taxon>Tylenchina</taxon>
        <taxon>Tylenchomorpha</taxon>
        <taxon>Aphelenchoidea</taxon>
        <taxon>Aphelenchoididae</taxon>
        <taxon>Bursaphelenchus</taxon>
    </lineage>
</organism>
<evidence type="ECO:0000256" key="3">
    <source>
        <dbReference type="ARBA" id="ARBA00022833"/>
    </source>
</evidence>
<comment type="similarity">
    <text evidence="1">Belongs to the UPF0587 family.</text>
</comment>
<evidence type="ECO:0000256" key="1">
    <source>
        <dbReference type="ARBA" id="ARBA00007818"/>
    </source>
</evidence>
<reference evidence="5" key="2">
    <citation type="submission" date="2020-08" db="EMBL/GenBank/DDBJ databases">
        <authorList>
            <person name="Kikuchi T."/>
        </authorList>
    </citation>
    <scope>NUCLEOTIDE SEQUENCE</scope>
    <source>
        <strain evidence="4">Ka4C1</strain>
    </source>
</reference>
<proteinExistence type="inferred from homology"/>
<reference evidence="8" key="1">
    <citation type="submission" date="2016-11" db="UniProtKB">
        <authorList>
            <consortium name="WormBaseParasite"/>
        </authorList>
    </citation>
    <scope>IDENTIFICATION</scope>
</reference>
<evidence type="ECO:0000313" key="8">
    <source>
        <dbReference type="WBParaSite" id="BXY_0731400.1"/>
    </source>
</evidence>
<dbReference type="AlphaFoldDB" id="A0A1I7S2T4"/>
<dbReference type="Pfam" id="PF05907">
    <property type="entry name" value="CXXC_Zn-b_euk"/>
    <property type="match status" value="1"/>
</dbReference>
<dbReference type="EMBL" id="CAJFDI010000005">
    <property type="protein sequence ID" value="CAD5230615.1"/>
    <property type="molecule type" value="Genomic_DNA"/>
</dbReference>
<evidence type="ECO:0000313" key="7">
    <source>
        <dbReference type="Proteomes" id="UP000659654"/>
    </source>
</evidence>
<dbReference type="EMBL" id="CAJFCV020000005">
    <property type="protein sequence ID" value="CAG9121628.1"/>
    <property type="molecule type" value="Genomic_DNA"/>
</dbReference>
<sequence>MPVYELQLKATLENVTNLQVDDPETFDWGLKFKCGSCREVSERVRYVCAKDVVEIPNSRGTANYVEKCGFCNKTATVNIVPDSIKAVKESDEFTTICKFETRGTEPVEFEISGQWRCEGTESGTKFSEVDLSDAWADFDEKADAPVTIMDVESRFK</sequence>
<dbReference type="InterPro" id="IPR008584">
    <property type="entry name" value="CXXC_Zn-binding_euk"/>
</dbReference>
<protein>
    <submittedName>
        <fullName evidence="4">(pine wood nematode) hypothetical protein</fullName>
    </submittedName>
</protein>
<dbReference type="PANTHER" id="PTHR12857:SF0">
    <property type="entry name" value="CXXC MOTIF CONTAINING ZINC BINDING PROTEIN"/>
    <property type="match status" value="1"/>
</dbReference>